<reference evidence="1" key="1">
    <citation type="submission" date="2018-02" db="EMBL/GenBank/DDBJ databases">
        <title>Rhizophora mucronata_Transcriptome.</title>
        <authorList>
            <person name="Meera S.P."/>
            <person name="Sreeshan A."/>
            <person name="Augustine A."/>
        </authorList>
    </citation>
    <scope>NUCLEOTIDE SEQUENCE</scope>
    <source>
        <tissue evidence="1">Leaf</tissue>
    </source>
</reference>
<sequence>MFPHSKAITTTSQDYIWLLKVSQKS</sequence>
<organism evidence="1">
    <name type="scientific">Rhizophora mucronata</name>
    <name type="common">Asiatic mangrove</name>
    <dbReference type="NCBI Taxonomy" id="61149"/>
    <lineage>
        <taxon>Eukaryota</taxon>
        <taxon>Viridiplantae</taxon>
        <taxon>Streptophyta</taxon>
        <taxon>Embryophyta</taxon>
        <taxon>Tracheophyta</taxon>
        <taxon>Spermatophyta</taxon>
        <taxon>Magnoliopsida</taxon>
        <taxon>eudicotyledons</taxon>
        <taxon>Gunneridae</taxon>
        <taxon>Pentapetalae</taxon>
        <taxon>rosids</taxon>
        <taxon>fabids</taxon>
        <taxon>Malpighiales</taxon>
        <taxon>Rhizophoraceae</taxon>
        <taxon>Rhizophora</taxon>
    </lineage>
</organism>
<evidence type="ECO:0000313" key="1">
    <source>
        <dbReference type="EMBL" id="MBX60621.1"/>
    </source>
</evidence>
<proteinExistence type="predicted"/>
<dbReference type="EMBL" id="GGEC01080137">
    <property type="protein sequence ID" value="MBX60621.1"/>
    <property type="molecule type" value="Transcribed_RNA"/>
</dbReference>
<name>A0A2P2Q0V4_RHIMU</name>
<protein>
    <submittedName>
        <fullName evidence="1">Uncharacterized protein</fullName>
    </submittedName>
</protein>
<dbReference type="AlphaFoldDB" id="A0A2P2Q0V4"/>
<accession>A0A2P2Q0V4</accession>